<gene>
    <name evidence="2" type="ORF">Ciccas_013334</name>
</gene>
<protein>
    <submittedName>
        <fullName evidence="2">Uncharacterized protein</fullName>
    </submittedName>
</protein>
<feature type="non-terminal residue" evidence="2">
    <location>
        <position position="1"/>
    </location>
</feature>
<evidence type="ECO:0000313" key="2">
    <source>
        <dbReference type="EMBL" id="KAL3308139.1"/>
    </source>
</evidence>
<comment type="caution">
    <text evidence="2">The sequence shown here is derived from an EMBL/GenBank/DDBJ whole genome shotgun (WGS) entry which is preliminary data.</text>
</comment>
<dbReference type="EMBL" id="JBJKFK010005788">
    <property type="protein sequence ID" value="KAL3308139.1"/>
    <property type="molecule type" value="Genomic_DNA"/>
</dbReference>
<dbReference type="Proteomes" id="UP001626550">
    <property type="component" value="Unassembled WGS sequence"/>
</dbReference>
<feature type="region of interest" description="Disordered" evidence="1">
    <location>
        <begin position="81"/>
        <end position="120"/>
    </location>
</feature>
<evidence type="ECO:0000256" key="1">
    <source>
        <dbReference type="SAM" id="MobiDB-lite"/>
    </source>
</evidence>
<name>A0ABD2PLM2_9PLAT</name>
<organism evidence="2 3">
    <name type="scientific">Cichlidogyrus casuarinus</name>
    <dbReference type="NCBI Taxonomy" id="1844966"/>
    <lineage>
        <taxon>Eukaryota</taxon>
        <taxon>Metazoa</taxon>
        <taxon>Spiralia</taxon>
        <taxon>Lophotrochozoa</taxon>
        <taxon>Platyhelminthes</taxon>
        <taxon>Monogenea</taxon>
        <taxon>Monopisthocotylea</taxon>
        <taxon>Dactylogyridea</taxon>
        <taxon>Ancyrocephalidae</taxon>
        <taxon>Cichlidogyrus</taxon>
    </lineage>
</organism>
<proteinExistence type="predicted"/>
<dbReference type="AlphaFoldDB" id="A0ABD2PLM2"/>
<sequence length="242" mass="26616">VQSDLLEQRYADQAFRLDDQPAFAVIPTVAVSTSEPCTRVCLNGTSAPAEMWPVYSGQQDARRSQNETQSNVLLYSQRRVARPVKPPSTSTVDALSDPTRSRGNSRDHFLQRQSSDPSNHRHLAVDVIAEPIGPYQFALGGDNRRELVTEQARGVALTKETSQMSLEQLQSLHQQLIEQHHLLLSQQQGQGRGTDQLMPSDVDDGNILALMQRQKLQRAILQQQAQLAETLSAVGGGGSGPQ</sequence>
<keyword evidence="3" id="KW-1185">Reference proteome</keyword>
<accession>A0ABD2PLM2</accession>
<reference evidence="2 3" key="1">
    <citation type="submission" date="2024-11" db="EMBL/GenBank/DDBJ databases">
        <title>Adaptive evolution of stress response genes in parasites aligns with host niche diversity.</title>
        <authorList>
            <person name="Hahn C."/>
            <person name="Resl P."/>
        </authorList>
    </citation>
    <scope>NUCLEOTIDE SEQUENCE [LARGE SCALE GENOMIC DNA]</scope>
    <source>
        <strain evidence="2">EGGRZ-B1_66</strain>
        <tissue evidence="2">Body</tissue>
    </source>
</reference>
<feature type="non-terminal residue" evidence="2">
    <location>
        <position position="242"/>
    </location>
</feature>
<evidence type="ECO:0000313" key="3">
    <source>
        <dbReference type="Proteomes" id="UP001626550"/>
    </source>
</evidence>